<dbReference type="Pfam" id="PF03793">
    <property type="entry name" value="PASTA"/>
    <property type="match status" value="1"/>
</dbReference>
<dbReference type="PROSITE" id="PS51178">
    <property type="entry name" value="PASTA"/>
    <property type="match status" value="1"/>
</dbReference>
<organism evidence="4 5">
    <name type="scientific">Streptosporangium canum</name>
    <dbReference type="NCBI Taxonomy" id="324952"/>
    <lineage>
        <taxon>Bacteria</taxon>
        <taxon>Bacillati</taxon>
        <taxon>Actinomycetota</taxon>
        <taxon>Actinomycetes</taxon>
        <taxon>Streptosporangiales</taxon>
        <taxon>Streptosporangiaceae</taxon>
        <taxon>Streptosporangium</taxon>
    </lineage>
</organism>
<evidence type="ECO:0000313" key="5">
    <source>
        <dbReference type="Proteomes" id="UP000199111"/>
    </source>
</evidence>
<dbReference type="PROSITE" id="PS51257">
    <property type="entry name" value="PROKAR_LIPOPROTEIN"/>
    <property type="match status" value="1"/>
</dbReference>
<name>A0A1I4D926_9ACTN</name>
<dbReference type="CDD" id="cd06577">
    <property type="entry name" value="PASTA_pknB"/>
    <property type="match status" value="1"/>
</dbReference>
<evidence type="ECO:0000256" key="2">
    <source>
        <dbReference type="SAM" id="SignalP"/>
    </source>
</evidence>
<sequence length="129" mass="13339">MQFSRLLSAVTLGAVLTGCGGAGAAVPAVTVTTPQPAPLTGDAGDGPAKSGEPAAERKSLPDVVGMNLQLGQDTMQAAGFYVLDDQDSTGQGRLQIFDRNWVITEQDPAAGQKVATDTRVTLYAKKYGE</sequence>
<proteinExistence type="predicted"/>
<dbReference type="Proteomes" id="UP000199111">
    <property type="component" value="Unassembled WGS sequence"/>
</dbReference>
<dbReference type="GeneID" id="96304276"/>
<keyword evidence="2" id="KW-0732">Signal</keyword>
<reference evidence="5" key="1">
    <citation type="submission" date="2016-10" db="EMBL/GenBank/DDBJ databases">
        <authorList>
            <person name="Varghese N."/>
            <person name="Submissions S."/>
        </authorList>
    </citation>
    <scope>NUCLEOTIDE SEQUENCE [LARGE SCALE GENOMIC DNA]</scope>
    <source>
        <strain evidence="5">CGMCC 4.2126</strain>
    </source>
</reference>
<dbReference type="Gene3D" id="3.30.10.20">
    <property type="match status" value="1"/>
</dbReference>
<keyword evidence="5" id="KW-1185">Reference proteome</keyword>
<dbReference type="RefSeq" id="WP_143121225.1">
    <property type="nucleotide sequence ID" value="NZ_FOQY01000040.1"/>
</dbReference>
<dbReference type="EMBL" id="FOQY01000040">
    <property type="protein sequence ID" value="SFK89615.1"/>
    <property type="molecule type" value="Genomic_DNA"/>
</dbReference>
<evidence type="ECO:0000313" key="4">
    <source>
        <dbReference type="EMBL" id="SFK89615.1"/>
    </source>
</evidence>
<accession>A0A1I4D926</accession>
<feature type="signal peptide" evidence="2">
    <location>
        <begin position="1"/>
        <end position="24"/>
    </location>
</feature>
<feature type="domain" description="PASTA" evidence="3">
    <location>
        <begin position="54"/>
        <end position="126"/>
    </location>
</feature>
<gene>
    <name evidence="4" type="ORF">SAMN05216275_1407</name>
</gene>
<protein>
    <submittedName>
        <fullName evidence="4">PASTA domain-containing protein</fullName>
    </submittedName>
</protein>
<evidence type="ECO:0000259" key="3">
    <source>
        <dbReference type="PROSITE" id="PS51178"/>
    </source>
</evidence>
<evidence type="ECO:0000256" key="1">
    <source>
        <dbReference type="SAM" id="MobiDB-lite"/>
    </source>
</evidence>
<feature type="chain" id="PRO_5011612808" evidence="2">
    <location>
        <begin position="25"/>
        <end position="129"/>
    </location>
</feature>
<dbReference type="AlphaFoldDB" id="A0A1I4D926"/>
<dbReference type="InterPro" id="IPR005543">
    <property type="entry name" value="PASTA_dom"/>
</dbReference>
<feature type="region of interest" description="Disordered" evidence="1">
    <location>
        <begin position="32"/>
        <end position="59"/>
    </location>
</feature>